<dbReference type="PANTHER" id="PTHR30474:SF1">
    <property type="entry name" value="PEPTIDOGLYCAN GLYCOSYLTRANSFERASE MRDB"/>
    <property type="match status" value="1"/>
</dbReference>
<evidence type="ECO:0000256" key="8">
    <source>
        <dbReference type="SAM" id="Phobius"/>
    </source>
</evidence>
<accession>A0A6S6TFP6</accession>
<evidence type="ECO:0000256" key="4">
    <source>
        <dbReference type="ARBA" id="ARBA00022989"/>
    </source>
</evidence>
<dbReference type="AlphaFoldDB" id="A0A6S6TFP6"/>
<dbReference type="InterPro" id="IPR018365">
    <property type="entry name" value="Cell_cycle_FtsW-rel_CS"/>
</dbReference>
<keyword evidence="4 8" id="KW-1133">Transmembrane helix</keyword>
<feature type="transmembrane region" description="Helical" evidence="8">
    <location>
        <begin position="83"/>
        <end position="101"/>
    </location>
</feature>
<evidence type="ECO:0000313" key="9">
    <source>
        <dbReference type="EMBL" id="CAA6815257.1"/>
    </source>
</evidence>
<dbReference type="PROSITE" id="PS00428">
    <property type="entry name" value="FTSW_RODA_SPOVE"/>
    <property type="match status" value="1"/>
</dbReference>
<feature type="transmembrane region" description="Helical" evidence="8">
    <location>
        <begin position="254"/>
        <end position="273"/>
    </location>
</feature>
<sequence>MRQGRDSDIGGYDWITIALWAILVLCGWSMIFASGYLDEDSFTSLYDLDKNYGKQLLWITVGLVLVGIIQLIELNVYQTFAPVFYGLTILLLIGVLFTTPINGATSWFDLGGFRFQPSEFAKVTTCIMLSAYLAMPTARMQELRTKAIAFAIILTPVLLVLLQGDAGSTLVYFAFFILLFRAGMDAWLYILGFVVAALSIAALLYDDTWWLINVILLVANVVLIRSWRKEDIWLAAIVLEAIFTYMLFDESRYLLITIANGLILVILALFNIGEKKWENSFFVSILAMAAVLFSSSVNYIVNNLIGGHRQERIWVWLRPEKCHPLGPLYNVEQSKFAIGSGGWVGKGFLQGERTKLDYVPEQSTDFIFCTVGEEWGFLGTTFIILVFFSLILRILFIAQRQRSLFTKYYALGVACILFFHVFINVGMTTGLVPVIGIPLPFISYGGSSLLSFSILMGLLLKLDSNRLFVFR</sequence>
<feature type="transmembrane region" description="Helical" evidence="8">
    <location>
        <begin position="186"/>
        <end position="204"/>
    </location>
</feature>
<feature type="transmembrane region" description="Helical" evidence="8">
    <location>
        <begin position="441"/>
        <end position="462"/>
    </location>
</feature>
<feature type="transmembrane region" description="Helical" evidence="8">
    <location>
        <begin position="12"/>
        <end position="36"/>
    </location>
</feature>
<feature type="transmembrane region" description="Helical" evidence="8">
    <location>
        <begin position="232"/>
        <end position="248"/>
    </location>
</feature>
<dbReference type="GO" id="GO:0032153">
    <property type="term" value="C:cell division site"/>
    <property type="evidence" value="ECO:0007669"/>
    <property type="project" value="TreeGrafter"/>
</dbReference>
<evidence type="ECO:0000256" key="5">
    <source>
        <dbReference type="ARBA" id="ARBA00023136"/>
    </source>
</evidence>
<dbReference type="GO" id="GO:0008360">
    <property type="term" value="P:regulation of cell shape"/>
    <property type="evidence" value="ECO:0007669"/>
    <property type="project" value="UniProtKB-KW"/>
</dbReference>
<evidence type="ECO:0000256" key="7">
    <source>
        <dbReference type="ARBA" id="ARBA00033270"/>
    </source>
</evidence>
<comment type="subcellular location">
    <subcellularLocation>
        <location evidence="1">Membrane</location>
        <topology evidence="1">Multi-pass membrane protein</topology>
    </subcellularLocation>
</comment>
<reference evidence="9" key="1">
    <citation type="submission" date="2020-01" db="EMBL/GenBank/DDBJ databases">
        <authorList>
            <person name="Meier V. D."/>
            <person name="Meier V D."/>
        </authorList>
    </citation>
    <scope>NUCLEOTIDE SEQUENCE</scope>
    <source>
        <strain evidence="9">HLG_WM_MAG_10</strain>
    </source>
</reference>
<dbReference type="EMBL" id="CACVAQ010000226">
    <property type="protein sequence ID" value="CAA6815257.1"/>
    <property type="molecule type" value="Genomic_DNA"/>
</dbReference>
<evidence type="ECO:0000256" key="2">
    <source>
        <dbReference type="ARBA" id="ARBA00022692"/>
    </source>
</evidence>
<feature type="transmembrane region" description="Helical" evidence="8">
    <location>
        <begin position="210"/>
        <end position="227"/>
    </location>
</feature>
<dbReference type="GO" id="GO:0005886">
    <property type="term" value="C:plasma membrane"/>
    <property type="evidence" value="ECO:0007669"/>
    <property type="project" value="TreeGrafter"/>
</dbReference>
<gene>
    <name evidence="9" type="ORF">HELGO_WM41758</name>
</gene>
<dbReference type="GO" id="GO:0015648">
    <property type="term" value="F:lipid-linked peptidoglycan transporter activity"/>
    <property type="evidence" value="ECO:0007669"/>
    <property type="project" value="TreeGrafter"/>
</dbReference>
<dbReference type="NCBIfam" id="NF037961">
    <property type="entry name" value="RodA_shape"/>
    <property type="match status" value="2"/>
</dbReference>
<dbReference type="Pfam" id="PF01098">
    <property type="entry name" value="FTSW_RODA_SPOVE"/>
    <property type="match status" value="2"/>
</dbReference>
<keyword evidence="3" id="KW-0133">Cell shape</keyword>
<dbReference type="InterPro" id="IPR001182">
    <property type="entry name" value="FtsW/RodA"/>
</dbReference>
<feature type="transmembrane region" description="Helical" evidence="8">
    <location>
        <begin position="280"/>
        <end position="301"/>
    </location>
</feature>
<name>A0A6S6TFP6_9BACT</name>
<feature type="transmembrane region" description="Helical" evidence="8">
    <location>
        <begin position="147"/>
        <end position="179"/>
    </location>
</feature>
<feature type="transmembrane region" description="Helical" evidence="8">
    <location>
        <begin position="56"/>
        <end position="76"/>
    </location>
</feature>
<evidence type="ECO:0000256" key="3">
    <source>
        <dbReference type="ARBA" id="ARBA00022960"/>
    </source>
</evidence>
<keyword evidence="5 8" id="KW-0472">Membrane</keyword>
<feature type="transmembrane region" description="Helical" evidence="8">
    <location>
        <begin position="408"/>
        <end position="435"/>
    </location>
</feature>
<protein>
    <recommendedName>
        <fullName evidence="7">Cell wall polymerase</fullName>
    </recommendedName>
    <alternativeName>
        <fullName evidence="6">Peptidoglycan polymerase</fullName>
    </alternativeName>
</protein>
<evidence type="ECO:0000256" key="1">
    <source>
        <dbReference type="ARBA" id="ARBA00004141"/>
    </source>
</evidence>
<proteinExistence type="predicted"/>
<evidence type="ECO:0000256" key="6">
    <source>
        <dbReference type="ARBA" id="ARBA00032370"/>
    </source>
</evidence>
<keyword evidence="2 8" id="KW-0812">Transmembrane</keyword>
<dbReference type="PANTHER" id="PTHR30474">
    <property type="entry name" value="CELL CYCLE PROTEIN"/>
    <property type="match status" value="1"/>
</dbReference>
<dbReference type="GO" id="GO:0051301">
    <property type="term" value="P:cell division"/>
    <property type="evidence" value="ECO:0007669"/>
    <property type="project" value="InterPro"/>
</dbReference>
<organism evidence="9">
    <name type="scientific">uncultured Aureispira sp</name>
    <dbReference type="NCBI Taxonomy" id="1331704"/>
    <lineage>
        <taxon>Bacteria</taxon>
        <taxon>Pseudomonadati</taxon>
        <taxon>Bacteroidota</taxon>
        <taxon>Saprospiria</taxon>
        <taxon>Saprospirales</taxon>
        <taxon>Saprospiraceae</taxon>
        <taxon>Aureispira</taxon>
        <taxon>environmental samples</taxon>
    </lineage>
</organism>
<feature type="transmembrane region" description="Helical" evidence="8">
    <location>
        <begin position="375"/>
        <end position="396"/>
    </location>
</feature>